<keyword evidence="1" id="KW-0812">Transmembrane</keyword>
<reference evidence="2 3" key="1">
    <citation type="submission" date="2018-06" db="EMBL/GenBank/DDBJ databases">
        <title>OYT1 Genome Sequencing.</title>
        <authorList>
            <person name="Kato S."/>
            <person name="Itoh T."/>
            <person name="Ohkuma M."/>
        </authorList>
    </citation>
    <scope>NUCLEOTIDE SEQUENCE [LARGE SCALE GENOMIC DNA]</scope>
    <source>
        <strain evidence="2 3">OYT1</strain>
    </source>
</reference>
<gene>
    <name evidence="2" type="ORF">OYT1_ch0889</name>
</gene>
<organism evidence="2 3">
    <name type="scientific">Ferriphaselus amnicola</name>
    <dbReference type="NCBI Taxonomy" id="1188319"/>
    <lineage>
        <taxon>Bacteria</taxon>
        <taxon>Pseudomonadati</taxon>
        <taxon>Pseudomonadota</taxon>
        <taxon>Betaproteobacteria</taxon>
        <taxon>Nitrosomonadales</taxon>
        <taxon>Gallionellaceae</taxon>
        <taxon>Ferriphaselus</taxon>
    </lineage>
</organism>
<proteinExistence type="predicted"/>
<dbReference type="AlphaFoldDB" id="A0A2Z6GAL3"/>
<accession>A0A2Z6GAL3</accession>
<keyword evidence="1" id="KW-1133">Transmembrane helix</keyword>
<dbReference type="Proteomes" id="UP000033070">
    <property type="component" value="Chromosome"/>
</dbReference>
<protein>
    <submittedName>
        <fullName evidence="2">Uncharacterized protein</fullName>
    </submittedName>
</protein>
<sequence>MTSDRVQRILQAYPTEPDWALEDDATLIELVQGHAQQPDCAAAVLRELAQRQHAAVGDLSLALLVAQDADKWVKLEAFRSLPTTHMAQGFEAARDLVDSCPVVVLEMLAAAVHEMLQGDMPEVLRNHDVVKKLGGGRYWGDDGDGNVIHFAGSLTRDEYLQAEQLISGKTLVAWQIALFLSAWALLAGVLTWLNQLPIPAMMMLLLGLALGVIAKIWYGKATTWDQNPDYRKHYYGTLSEAGIDTHGSNTWRFSPWSEWTSWNADDDMLVVLSTGGARILPVSHFASWAEWEVARALCAQHLTKTETKGDEIE</sequence>
<keyword evidence="3" id="KW-1185">Reference proteome</keyword>
<feature type="transmembrane region" description="Helical" evidence="1">
    <location>
        <begin position="171"/>
        <end position="192"/>
    </location>
</feature>
<evidence type="ECO:0000313" key="2">
    <source>
        <dbReference type="EMBL" id="BBE50452.1"/>
    </source>
</evidence>
<evidence type="ECO:0000256" key="1">
    <source>
        <dbReference type="SAM" id="Phobius"/>
    </source>
</evidence>
<feature type="transmembrane region" description="Helical" evidence="1">
    <location>
        <begin position="198"/>
        <end position="218"/>
    </location>
</feature>
<name>A0A2Z6GAL3_9PROT</name>
<dbReference type="EMBL" id="AP018738">
    <property type="protein sequence ID" value="BBE50452.1"/>
    <property type="molecule type" value="Genomic_DNA"/>
</dbReference>
<dbReference type="STRING" id="1188319.OYT1_01758"/>
<dbReference type="RefSeq" id="WP_062626925.1">
    <property type="nucleotide sequence ID" value="NZ_AP018738.1"/>
</dbReference>
<dbReference type="KEGG" id="fam:OYT1_ch0889"/>
<keyword evidence="1" id="KW-0472">Membrane</keyword>
<evidence type="ECO:0000313" key="3">
    <source>
        <dbReference type="Proteomes" id="UP000033070"/>
    </source>
</evidence>